<dbReference type="PANTHER" id="PTHR43386:SF25">
    <property type="entry name" value="PEPTIDE ABC TRANSPORTER PERMEASE PROTEIN"/>
    <property type="match status" value="1"/>
</dbReference>
<evidence type="ECO:0000259" key="9">
    <source>
        <dbReference type="PROSITE" id="PS50928"/>
    </source>
</evidence>
<dbReference type="PANTHER" id="PTHR43386">
    <property type="entry name" value="OLIGOPEPTIDE TRANSPORT SYSTEM PERMEASE PROTEIN APPC"/>
    <property type="match status" value="1"/>
</dbReference>
<evidence type="ECO:0000256" key="7">
    <source>
        <dbReference type="RuleBase" id="RU363032"/>
    </source>
</evidence>
<keyword evidence="2 7" id="KW-0813">Transport</keyword>
<feature type="transmembrane region" description="Helical" evidence="7">
    <location>
        <begin position="95"/>
        <end position="120"/>
    </location>
</feature>
<reference evidence="11" key="1">
    <citation type="journal article" date="2019" name="Int. J. Syst. Evol. Microbiol.">
        <title>The Global Catalogue of Microorganisms (GCM) 10K type strain sequencing project: providing services to taxonomists for standard genome sequencing and annotation.</title>
        <authorList>
            <consortium name="The Broad Institute Genomics Platform"/>
            <consortium name="The Broad Institute Genome Sequencing Center for Infectious Disease"/>
            <person name="Wu L."/>
            <person name="Ma J."/>
        </authorList>
    </citation>
    <scope>NUCLEOTIDE SEQUENCE [LARGE SCALE GENOMIC DNA]</scope>
    <source>
        <strain evidence="11">JCM 12165</strain>
    </source>
</reference>
<protein>
    <submittedName>
        <fullName evidence="10">ABC transporter permease</fullName>
    </submittedName>
</protein>
<evidence type="ECO:0000256" key="8">
    <source>
        <dbReference type="SAM" id="MobiDB-lite"/>
    </source>
</evidence>
<evidence type="ECO:0000256" key="4">
    <source>
        <dbReference type="ARBA" id="ARBA00022692"/>
    </source>
</evidence>
<proteinExistence type="inferred from homology"/>
<dbReference type="PROSITE" id="PS50928">
    <property type="entry name" value="ABC_TM1"/>
    <property type="match status" value="1"/>
</dbReference>
<dbReference type="InterPro" id="IPR035906">
    <property type="entry name" value="MetI-like_sf"/>
</dbReference>
<keyword evidence="11" id="KW-1185">Reference proteome</keyword>
<feature type="transmembrane region" description="Helical" evidence="7">
    <location>
        <begin position="254"/>
        <end position="280"/>
    </location>
</feature>
<dbReference type="CDD" id="cd06261">
    <property type="entry name" value="TM_PBP2"/>
    <property type="match status" value="1"/>
</dbReference>
<feature type="transmembrane region" description="Helical" evidence="7">
    <location>
        <begin position="132"/>
        <end position="151"/>
    </location>
</feature>
<dbReference type="SUPFAM" id="SSF161098">
    <property type="entry name" value="MetI-like"/>
    <property type="match status" value="1"/>
</dbReference>
<dbReference type="EMBL" id="JBHUCP010000023">
    <property type="protein sequence ID" value="MFD1533069.1"/>
    <property type="molecule type" value="Genomic_DNA"/>
</dbReference>
<dbReference type="RefSeq" id="WP_343983277.1">
    <property type="nucleotide sequence ID" value="NZ_BAAAJG010000016.1"/>
</dbReference>
<dbReference type="Gene3D" id="1.10.3720.10">
    <property type="entry name" value="MetI-like"/>
    <property type="match status" value="1"/>
</dbReference>
<dbReference type="Pfam" id="PF00528">
    <property type="entry name" value="BPD_transp_1"/>
    <property type="match status" value="1"/>
</dbReference>
<keyword evidence="5 7" id="KW-1133">Transmembrane helix</keyword>
<comment type="subcellular location">
    <subcellularLocation>
        <location evidence="1 7">Cell membrane</location>
        <topology evidence="1 7">Multi-pass membrane protein</topology>
    </subcellularLocation>
</comment>
<evidence type="ECO:0000256" key="5">
    <source>
        <dbReference type="ARBA" id="ARBA00022989"/>
    </source>
</evidence>
<feature type="transmembrane region" description="Helical" evidence="7">
    <location>
        <begin position="157"/>
        <end position="173"/>
    </location>
</feature>
<evidence type="ECO:0000256" key="3">
    <source>
        <dbReference type="ARBA" id="ARBA00022475"/>
    </source>
</evidence>
<comment type="caution">
    <text evidence="10">The sequence shown here is derived from an EMBL/GenBank/DDBJ whole genome shotgun (WGS) entry which is preliminary data.</text>
</comment>
<comment type="similarity">
    <text evidence="7">Belongs to the binding-protein-dependent transport system permease family.</text>
</comment>
<sequence length="295" mass="30307">MTALTEAPALASAPPTTDGVPRRRRRMTLSARIAGGVVLLIAAVAVVGPFLVADPLAGNPAQRLLAAGTDGHLLGTDGQGRDVLARLVDGTRLSLLAGLVPVLFAAVVGTGLGVAAGLAAKWGHRLIMRTLDVFYAFPAVLLAIAIAAALGSGISNSIIALAVILVPPVARVAETETRRLVDLDYMEAARASGATRFAIAVRQVLPNVAPPVVVYCTALIGLSIVYAAGLSFLGLGVSPPTAEWGLMVSDHTQYIYSAPFLAAIPAVAILIASVAFNVLGDCLRDLLDVRGEARV</sequence>
<feature type="domain" description="ABC transmembrane type-1" evidence="9">
    <location>
        <begin position="91"/>
        <end position="280"/>
    </location>
</feature>
<feature type="region of interest" description="Disordered" evidence="8">
    <location>
        <begin position="1"/>
        <end position="23"/>
    </location>
</feature>
<dbReference type="InterPro" id="IPR000515">
    <property type="entry name" value="MetI-like"/>
</dbReference>
<dbReference type="Proteomes" id="UP001597145">
    <property type="component" value="Unassembled WGS sequence"/>
</dbReference>
<feature type="transmembrane region" description="Helical" evidence="7">
    <location>
        <begin position="212"/>
        <end position="234"/>
    </location>
</feature>
<accession>A0ABW4FSS1</accession>
<evidence type="ECO:0000313" key="11">
    <source>
        <dbReference type="Proteomes" id="UP001597145"/>
    </source>
</evidence>
<keyword evidence="6 7" id="KW-0472">Membrane</keyword>
<dbReference type="InterPro" id="IPR050366">
    <property type="entry name" value="BP-dependent_transpt_permease"/>
</dbReference>
<evidence type="ECO:0000256" key="1">
    <source>
        <dbReference type="ARBA" id="ARBA00004651"/>
    </source>
</evidence>
<keyword evidence="3" id="KW-1003">Cell membrane</keyword>
<evidence type="ECO:0000256" key="6">
    <source>
        <dbReference type="ARBA" id="ARBA00023136"/>
    </source>
</evidence>
<evidence type="ECO:0000256" key="2">
    <source>
        <dbReference type="ARBA" id="ARBA00022448"/>
    </source>
</evidence>
<evidence type="ECO:0000313" key="10">
    <source>
        <dbReference type="EMBL" id="MFD1533069.1"/>
    </source>
</evidence>
<name>A0ABW4FSS1_9PSEU</name>
<gene>
    <name evidence="10" type="ORF">ACFSCY_26955</name>
</gene>
<keyword evidence="4 7" id="KW-0812">Transmembrane</keyword>
<feature type="transmembrane region" description="Helical" evidence="7">
    <location>
        <begin position="31"/>
        <end position="52"/>
    </location>
</feature>
<organism evidence="10 11">
    <name type="scientific">Pseudonocardia aurantiaca</name>
    <dbReference type="NCBI Taxonomy" id="75290"/>
    <lineage>
        <taxon>Bacteria</taxon>
        <taxon>Bacillati</taxon>
        <taxon>Actinomycetota</taxon>
        <taxon>Actinomycetes</taxon>
        <taxon>Pseudonocardiales</taxon>
        <taxon>Pseudonocardiaceae</taxon>
        <taxon>Pseudonocardia</taxon>
    </lineage>
</organism>